<evidence type="ECO:0000313" key="4">
    <source>
        <dbReference type="Proteomes" id="UP000031843"/>
    </source>
</evidence>
<proteinExistence type="inferred from homology"/>
<dbReference type="PANTHER" id="PTHR42928:SF5">
    <property type="entry name" value="BLR1237 PROTEIN"/>
    <property type="match status" value="1"/>
</dbReference>
<gene>
    <name evidence="3" type="ORF">RR42_s0412</name>
</gene>
<feature type="chain" id="PRO_5002185667" evidence="2">
    <location>
        <begin position="30"/>
        <end position="331"/>
    </location>
</feature>
<dbReference type="InterPro" id="IPR005064">
    <property type="entry name" value="BUG"/>
</dbReference>
<dbReference type="SUPFAM" id="SSF53850">
    <property type="entry name" value="Periplasmic binding protein-like II"/>
    <property type="match status" value="1"/>
</dbReference>
<dbReference type="InterPro" id="IPR042100">
    <property type="entry name" value="Bug_dom1"/>
</dbReference>
<protein>
    <submittedName>
        <fullName evidence="3">Tricarboxylate transport protein TctC</fullName>
    </submittedName>
</protein>
<evidence type="ECO:0000256" key="1">
    <source>
        <dbReference type="ARBA" id="ARBA00006987"/>
    </source>
</evidence>
<evidence type="ECO:0000313" key="3">
    <source>
        <dbReference type="EMBL" id="AJG22008.1"/>
    </source>
</evidence>
<comment type="similarity">
    <text evidence="1">Belongs to the UPF0065 (bug) family.</text>
</comment>
<evidence type="ECO:0000256" key="2">
    <source>
        <dbReference type="SAM" id="SignalP"/>
    </source>
</evidence>
<dbReference type="Gene3D" id="3.40.190.10">
    <property type="entry name" value="Periplasmic binding protein-like II"/>
    <property type="match status" value="1"/>
</dbReference>
<sequence>MTQRFPRRAVLARMAACAMLALSSLSAVAQAHWPDKPIRLVLPFSAGGPGDITTRLIAQALGRQLGQTVIVDNKAGAGGIIGAEFVAKSAPDGYTLLIAGNGAVANALLRAKMPYADSDLVPVVSTNAAPSVMVVGAGASRKDIKDLQALQAYGKARGGITFGTAGAGSTGHFVAEMVETALGVPVTLVHYKSGSETLNAVIGGQIDLASEAPVGVLGFLRGGKLRALAVTDDKRAQALPDVPTTAEQGFAGIRMEHWGGIYAPKGTPAPILDRIAQATQAAFRSDAGLRAQFETYGYRPVSGTRAEFTRFVQDEKLRLGKIVHDAHMTID</sequence>
<dbReference type="AlphaFoldDB" id="A0A0C4YGD7"/>
<dbReference type="KEGG" id="cbw:RR42_s0412"/>
<organism evidence="3 4">
    <name type="scientific">Cupriavidus basilensis</name>
    <dbReference type="NCBI Taxonomy" id="68895"/>
    <lineage>
        <taxon>Bacteria</taxon>
        <taxon>Pseudomonadati</taxon>
        <taxon>Pseudomonadota</taxon>
        <taxon>Betaproteobacteria</taxon>
        <taxon>Burkholderiales</taxon>
        <taxon>Burkholderiaceae</taxon>
        <taxon>Cupriavidus</taxon>
    </lineage>
</organism>
<dbReference type="Proteomes" id="UP000031843">
    <property type="component" value="Chromosome secondary"/>
</dbReference>
<dbReference type="STRING" id="68895.RR42_s0412"/>
<dbReference type="Pfam" id="PF03401">
    <property type="entry name" value="TctC"/>
    <property type="match status" value="1"/>
</dbReference>
<reference evidence="3 4" key="1">
    <citation type="journal article" date="2015" name="Genome Announc.">
        <title>Complete Genome Sequence of Cupriavidus basilensis 4G11, Isolated from the Oak Ridge Field Research Center Site.</title>
        <authorList>
            <person name="Ray J."/>
            <person name="Waters R.J."/>
            <person name="Skerker J.M."/>
            <person name="Kuehl J.V."/>
            <person name="Price M.N."/>
            <person name="Huang J."/>
            <person name="Chakraborty R."/>
            <person name="Arkin A.P."/>
            <person name="Deutschbauer A."/>
        </authorList>
    </citation>
    <scope>NUCLEOTIDE SEQUENCE [LARGE SCALE GENOMIC DNA]</scope>
    <source>
        <strain evidence="3">4G11</strain>
    </source>
</reference>
<dbReference type="CDD" id="cd07012">
    <property type="entry name" value="PBP2_Bug_TTT"/>
    <property type="match status" value="1"/>
</dbReference>
<name>A0A0C4YGD7_9BURK</name>
<accession>A0A0C4YGD7</accession>
<dbReference type="PROSITE" id="PS51318">
    <property type="entry name" value="TAT"/>
    <property type="match status" value="1"/>
</dbReference>
<feature type="signal peptide" evidence="2">
    <location>
        <begin position="1"/>
        <end position="29"/>
    </location>
</feature>
<keyword evidence="2" id="KW-0732">Signal</keyword>
<dbReference type="Gene3D" id="3.40.190.150">
    <property type="entry name" value="Bordetella uptake gene, domain 1"/>
    <property type="match status" value="1"/>
</dbReference>
<dbReference type="InterPro" id="IPR006311">
    <property type="entry name" value="TAT_signal"/>
</dbReference>
<dbReference type="PANTHER" id="PTHR42928">
    <property type="entry name" value="TRICARBOXYLATE-BINDING PROTEIN"/>
    <property type="match status" value="1"/>
</dbReference>
<dbReference type="EMBL" id="CP010537">
    <property type="protein sequence ID" value="AJG22008.1"/>
    <property type="molecule type" value="Genomic_DNA"/>
</dbReference>
<dbReference type="RefSeq" id="WP_052494872.1">
    <property type="nucleotide sequence ID" value="NZ_CP010537.1"/>
</dbReference>
<keyword evidence="4" id="KW-1185">Reference proteome</keyword>
<dbReference type="PIRSF" id="PIRSF017082">
    <property type="entry name" value="YflP"/>
    <property type="match status" value="1"/>
</dbReference>